<dbReference type="Proteomes" id="UP001187471">
    <property type="component" value="Unassembled WGS sequence"/>
</dbReference>
<reference evidence="3" key="1">
    <citation type="submission" date="2022-12" db="EMBL/GenBank/DDBJ databases">
        <title>Draft genome assemblies for two species of Escallonia (Escalloniales).</title>
        <authorList>
            <person name="Chanderbali A."/>
            <person name="Dervinis C."/>
            <person name="Anghel I."/>
            <person name="Soltis D."/>
            <person name="Soltis P."/>
            <person name="Zapata F."/>
        </authorList>
    </citation>
    <scope>NUCLEOTIDE SEQUENCE</scope>
    <source>
        <strain evidence="3">UCBG92.1500</strain>
        <tissue evidence="3">Leaf</tissue>
    </source>
</reference>
<sequence>MASLEQNKTWDLVKLPIGKSVLYSKWVYKIKNEAGGTKRYKARLVVKGYRQRKGKREAPYGREAVASGSTGAVVRSSVAGRRSPVAVALVLDEDVAEAMVVVMQWHRRRVGGWWQQQQSMSKRLKTGAWASGSDSGGVKGVAAESEQQ</sequence>
<name>A0AA88RXK9_9ASTE</name>
<comment type="caution">
    <text evidence="3">The sequence shown here is derived from an EMBL/GenBank/DDBJ whole genome shotgun (WGS) entry which is preliminary data.</text>
</comment>
<gene>
    <name evidence="3" type="ORF">RJ640_002422</name>
</gene>
<protein>
    <recommendedName>
        <fullName evidence="2">Reverse transcriptase Ty1/copia-type domain-containing protein</fullName>
    </recommendedName>
</protein>
<evidence type="ECO:0000313" key="4">
    <source>
        <dbReference type="Proteomes" id="UP001187471"/>
    </source>
</evidence>
<evidence type="ECO:0000313" key="3">
    <source>
        <dbReference type="EMBL" id="KAK2992528.1"/>
    </source>
</evidence>
<dbReference type="InterPro" id="IPR013103">
    <property type="entry name" value="RVT_2"/>
</dbReference>
<dbReference type="EMBL" id="JAVXUO010000402">
    <property type="protein sequence ID" value="KAK2992528.1"/>
    <property type="molecule type" value="Genomic_DNA"/>
</dbReference>
<evidence type="ECO:0000259" key="2">
    <source>
        <dbReference type="Pfam" id="PF07727"/>
    </source>
</evidence>
<proteinExistence type="predicted"/>
<dbReference type="Pfam" id="PF07727">
    <property type="entry name" value="RVT_2"/>
    <property type="match status" value="1"/>
</dbReference>
<accession>A0AA88RXK9</accession>
<evidence type="ECO:0000256" key="1">
    <source>
        <dbReference type="SAM" id="MobiDB-lite"/>
    </source>
</evidence>
<keyword evidence="4" id="KW-1185">Reference proteome</keyword>
<feature type="domain" description="Reverse transcriptase Ty1/copia-type" evidence="2">
    <location>
        <begin position="7"/>
        <end position="55"/>
    </location>
</feature>
<dbReference type="AlphaFoldDB" id="A0AA88RXK9"/>
<organism evidence="3 4">
    <name type="scientific">Escallonia rubra</name>
    <dbReference type="NCBI Taxonomy" id="112253"/>
    <lineage>
        <taxon>Eukaryota</taxon>
        <taxon>Viridiplantae</taxon>
        <taxon>Streptophyta</taxon>
        <taxon>Embryophyta</taxon>
        <taxon>Tracheophyta</taxon>
        <taxon>Spermatophyta</taxon>
        <taxon>Magnoliopsida</taxon>
        <taxon>eudicotyledons</taxon>
        <taxon>Gunneridae</taxon>
        <taxon>Pentapetalae</taxon>
        <taxon>asterids</taxon>
        <taxon>campanulids</taxon>
        <taxon>Escalloniales</taxon>
        <taxon>Escalloniaceae</taxon>
        <taxon>Escallonia</taxon>
    </lineage>
</organism>
<feature type="region of interest" description="Disordered" evidence="1">
    <location>
        <begin position="124"/>
        <end position="148"/>
    </location>
</feature>